<feature type="region of interest" description="Disordered" evidence="1">
    <location>
        <begin position="71"/>
        <end position="91"/>
    </location>
</feature>
<evidence type="ECO:0000256" key="1">
    <source>
        <dbReference type="SAM" id="MobiDB-lite"/>
    </source>
</evidence>
<keyword evidence="3" id="KW-1185">Reference proteome</keyword>
<comment type="caution">
    <text evidence="2">The sequence shown here is derived from an EMBL/GenBank/DDBJ whole genome shotgun (WGS) entry which is preliminary data.</text>
</comment>
<dbReference type="AlphaFoldDB" id="A0A9N7V7P8"/>
<accession>A0A9N7V7P8</accession>
<sequence>MSLDCGEEPEYPEKNWSICNHRPERPPPNLELNLNQEPFCHETTVLTTAPLCHPEKADASLVLKYTTNKATSSLPGMDMSKDSSYQKGGLIPKGRSPAHNCAACWFTSAERLRHRRRIDT</sequence>
<feature type="compositionally biased region" description="Acidic residues" evidence="1">
    <location>
        <begin position="1"/>
        <end position="10"/>
    </location>
</feature>
<evidence type="ECO:0000313" key="3">
    <source>
        <dbReference type="Proteomes" id="UP001153269"/>
    </source>
</evidence>
<evidence type="ECO:0000313" key="2">
    <source>
        <dbReference type="EMBL" id="CAB1444187.1"/>
    </source>
</evidence>
<dbReference type="Proteomes" id="UP001153269">
    <property type="component" value="Unassembled WGS sequence"/>
</dbReference>
<reference evidence="2" key="1">
    <citation type="submission" date="2020-03" db="EMBL/GenBank/DDBJ databases">
        <authorList>
            <person name="Weist P."/>
        </authorList>
    </citation>
    <scope>NUCLEOTIDE SEQUENCE</scope>
</reference>
<name>A0A9N7V7P8_PLEPL</name>
<feature type="region of interest" description="Disordered" evidence="1">
    <location>
        <begin position="1"/>
        <end position="30"/>
    </location>
</feature>
<protein>
    <submittedName>
        <fullName evidence="2">Uncharacterized protein</fullName>
    </submittedName>
</protein>
<proteinExistence type="predicted"/>
<dbReference type="EMBL" id="CADEAL010003323">
    <property type="protein sequence ID" value="CAB1444187.1"/>
    <property type="molecule type" value="Genomic_DNA"/>
</dbReference>
<organism evidence="2 3">
    <name type="scientific">Pleuronectes platessa</name>
    <name type="common">European plaice</name>
    <dbReference type="NCBI Taxonomy" id="8262"/>
    <lineage>
        <taxon>Eukaryota</taxon>
        <taxon>Metazoa</taxon>
        <taxon>Chordata</taxon>
        <taxon>Craniata</taxon>
        <taxon>Vertebrata</taxon>
        <taxon>Euteleostomi</taxon>
        <taxon>Actinopterygii</taxon>
        <taxon>Neopterygii</taxon>
        <taxon>Teleostei</taxon>
        <taxon>Neoteleostei</taxon>
        <taxon>Acanthomorphata</taxon>
        <taxon>Carangaria</taxon>
        <taxon>Pleuronectiformes</taxon>
        <taxon>Pleuronectoidei</taxon>
        <taxon>Pleuronectidae</taxon>
        <taxon>Pleuronectes</taxon>
    </lineage>
</organism>
<gene>
    <name evidence="2" type="ORF">PLEPLA_LOCUS31903</name>
</gene>